<evidence type="ECO:0000313" key="3">
    <source>
        <dbReference type="Proteomes" id="UP001611162"/>
    </source>
</evidence>
<feature type="compositionally biased region" description="Basic and acidic residues" evidence="1">
    <location>
        <begin position="430"/>
        <end position="469"/>
    </location>
</feature>
<reference evidence="2 3" key="1">
    <citation type="submission" date="2024-10" db="EMBL/GenBank/DDBJ databases">
        <title>The Natural Products Discovery Center: Release of the First 8490 Sequenced Strains for Exploring Actinobacteria Biosynthetic Diversity.</title>
        <authorList>
            <person name="Kalkreuter E."/>
            <person name="Kautsar S.A."/>
            <person name="Yang D."/>
            <person name="Bader C.D."/>
            <person name="Teijaro C.N."/>
            <person name="Fluegel L."/>
            <person name="Davis C.M."/>
            <person name="Simpson J.R."/>
            <person name="Lauterbach L."/>
            <person name="Steele A.D."/>
            <person name="Gui C."/>
            <person name="Meng S."/>
            <person name="Li G."/>
            <person name="Viehrig K."/>
            <person name="Ye F."/>
            <person name="Su P."/>
            <person name="Kiefer A.F."/>
            <person name="Nichols A."/>
            <person name="Cepeda A.J."/>
            <person name="Yan W."/>
            <person name="Fan B."/>
            <person name="Jiang Y."/>
            <person name="Adhikari A."/>
            <person name="Zheng C.-J."/>
            <person name="Schuster L."/>
            <person name="Cowan T.M."/>
            <person name="Smanski M.J."/>
            <person name="Chevrette M.G."/>
            <person name="De Carvalho L.P.S."/>
            <person name="Shen B."/>
        </authorList>
    </citation>
    <scope>NUCLEOTIDE SEQUENCE [LARGE SCALE GENOMIC DNA]</scope>
    <source>
        <strain evidence="2 3">NPDC020979</strain>
    </source>
</reference>
<evidence type="ECO:0000313" key="2">
    <source>
        <dbReference type="EMBL" id="MFI0910002.1"/>
    </source>
</evidence>
<sequence>MSDAELIVPSGIPQFTGNVDTLVADAKTMTSDAKLFRDSGASVHSTFQGLQACYKAPEAEKLFATTAPVATKASAFASDLEKVSGALSTYASEIRPLAKKLGDLKDEAIAFVKSVEGDDHWRRDQKKVDHNNNLWRSVNATVSAFTDAERSCHDKIVALVGGEKLIADDGSHKPNMYGYKASDLDHAEQTPWGSLAEREYTGIAWLGHQIKSFVWDGFIVDGVWGTIKGLGTLVGTDGWDKAGQAWTGLAKLATGLVITASPLGAAYWLAPEDKLPSWLRDSRTAMKETGKALVAYDQWGKNPARAAGGVTFNVLTTVFTGGSGAAAKGGAVAKTVGALGKVAKVVDPMTYVGKAGKFAFVKVGDLMSGLKNLRVGSTVHLAEGTFKIMDDAGAAALPKRPAGLPESAVPFLDLKNKVVYLDKESGKFFNEHGKELAPPKKEPSAAERAAEAPKAHEPQSHATVPEHEQVPVTSGARTGGDASAGHGGGHTRTSGHGPGGGEHIPGGRNSGHEVPGSRHDAPSTGKGGHGAEGHGGPGHGDSRPPSGDHGEPRHTNDGSRDSGPHHDGHDAGREPEHGTPGREGHDTPGHGDGEGRPDHETPGRDGHDGGGDHDRSGEHPHDGPEGSKPESGWGGAGWVEVPTNAEDLAVHNAAAKYYEHVRGTPNSYDLPRIAEHTGVDQSVLTKVKTHLFRAQHEVAMGPGPENVKRGAFTPYPHIVELWKGATEGTLTKAQKTRFRQLMAHEYVESQLMKAGMPYVSPNPGAWLPDGVGGWDKARMTPGSVLDFGAHEVAPKEIGGGLKHWKRSLGLKIPSVTIARDLSNLDEIVKSAKEQLNKKGWNLK</sequence>
<feature type="compositionally biased region" description="Basic and acidic residues" evidence="1">
    <location>
        <begin position="540"/>
        <end position="628"/>
    </location>
</feature>
<gene>
    <name evidence="2" type="ORF">ACH4TF_06020</name>
</gene>
<evidence type="ECO:0000256" key="1">
    <source>
        <dbReference type="SAM" id="MobiDB-lite"/>
    </source>
</evidence>
<dbReference type="RefSeq" id="WP_397612334.1">
    <property type="nucleotide sequence ID" value="NZ_JBIRRB010000002.1"/>
</dbReference>
<feature type="region of interest" description="Disordered" evidence="1">
    <location>
        <begin position="430"/>
        <end position="639"/>
    </location>
</feature>
<keyword evidence="3" id="KW-1185">Reference proteome</keyword>
<organism evidence="2 3">
    <name type="scientific">Streptomyces abikoensis</name>
    <dbReference type="NCBI Taxonomy" id="97398"/>
    <lineage>
        <taxon>Bacteria</taxon>
        <taxon>Bacillati</taxon>
        <taxon>Actinomycetota</taxon>
        <taxon>Actinomycetes</taxon>
        <taxon>Kitasatosporales</taxon>
        <taxon>Streptomycetaceae</taxon>
        <taxon>Streptomyces</taxon>
    </lineage>
</organism>
<feature type="compositionally biased region" description="Gly residues" evidence="1">
    <location>
        <begin position="525"/>
        <end position="539"/>
    </location>
</feature>
<name>A0ABW7T0N5_9ACTN</name>
<comment type="caution">
    <text evidence="2">The sequence shown here is derived from an EMBL/GenBank/DDBJ whole genome shotgun (WGS) entry which is preliminary data.</text>
</comment>
<accession>A0ABW7T0N5</accession>
<protein>
    <submittedName>
        <fullName evidence="2">Uncharacterized protein</fullName>
    </submittedName>
</protein>
<feature type="compositionally biased region" description="Gly residues" evidence="1">
    <location>
        <begin position="485"/>
        <end position="504"/>
    </location>
</feature>
<dbReference type="EMBL" id="JBIRRB010000002">
    <property type="protein sequence ID" value="MFI0910002.1"/>
    <property type="molecule type" value="Genomic_DNA"/>
</dbReference>
<proteinExistence type="predicted"/>
<dbReference type="Proteomes" id="UP001611162">
    <property type="component" value="Unassembled WGS sequence"/>
</dbReference>